<organism evidence="1 2">
    <name type="scientific">Mariniphaga sediminis</name>
    <dbReference type="NCBI Taxonomy" id="1628158"/>
    <lineage>
        <taxon>Bacteria</taxon>
        <taxon>Pseudomonadati</taxon>
        <taxon>Bacteroidota</taxon>
        <taxon>Bacteroidia</taxon>
        <taxon>Marinilabiliales</taxon>
        <taxon>Prolixibacteraceae</taxon>
        <taxon>Mariniphaga</taxon>
    </lineage>
</organism>
<dbReference type="Pfam" id="PF16153">
    <property type="entry name" value="DUF4861"/>
    <property type="match status" value="1"/>
</dbReference>
<protein>
    <submittedName>
        <fullName evidence="1">DUF4861 domain-containing protein</fullName>
    </submittedName>
</protein>
<sequence>MILFVLLVSIGGQIFAQNRTDISLFSKSDSSVYLNEIRSATGDLFYDLGHHGPAVENEWLGFRFYFDKKAAIDVYSKTKPGLELRKARWYPTVKQQAEGWGADYYKVGATVGLGGIRLWDGEKVVLLNPVSNRVARVEKEGTESFMELLSEDVPYKNTTVDVLVRLTVFSGIRKARVEAFALTDDDVQFVTGINYHKSQKVVKEANYIATWGLHPEDIVANRVELGAAIIYNPDDFEKKLSQYDQYLLVSKPCKHLEYWITSANAKEPELNTIEKFIEAINH</sequence>
<dbReference type="OrthoDB" id="846806at2"/>
<keyword evidence="2" id="KW-1185">Reference proteome</keyword>
<evidence type="ECO:0000313" key="1">
    <source>
        <dbReference type="EMBL" id="RIH65439.1"/>
    </source>
</evidence>
<reference evidence="1 2" key="1">
    <citation type="journal article" date="2015" name="Int. J. Syst. Evol. Microbiol.">
        <title>Mariniphaga sediminis sp. nov., isolated from coastal sediment.</title>
        <authorList>
            <person name="Wang F.Q."/>
            <person name="Shen Q.Y."/>
            <person name="Chen G.J."/>
            <person name="Du Z.J."/>
        </authorList>
    </citation>
    <scope>NUCLEOTIDE SEQUENCE [LARGE SCALE GENOMIC DNA]</scope>
    <source>
        <strain evidence="1 2">SY21</strain>
    </source>
</reference>
<name>A0A399D174_9BACT</name>
<dbReference type="EMBL" id="QWET01000006">
    <property type="protein sequence ID" value="RIH65439.1"/>
    <property type="molecule type" value="Genomic_DNA"/>
</dbReference>
<dbReference type="InterPro" id="IPR032342">
    <property type="entry name" value="DUF4861"/>
</dbReference>
<comment type="caution">
    <text evidence="1">The sequence shown here is derived from an EMBL/GenBank/DDBJ whole genome shotgun (WGS) entry which is preliminary data.</text>
</comment>
<gene>
    <name evidence="1" type="ORF">D1164_09960</name>
</gene>
<evidence type="ECO:0000313" key="2">
    <source>
        <dbReference type="Proteomes" id="UP000266441"/>
    </source>
</evidence>
<dbReference type="AlphaFoldDB" id="A0A399D174"/>
<accession>A0A399D174</accession>
<dbReference type="Proteomes" id="UP000266441">
    <property type="component" value="Unassembled WGS sequence"/>
</dbReference>
<proteinExistence type="predicted"/>